<evidence type="ECO:0000313" key="4">
    <source>
        <dbReference type="EMBL" id="EDQ50348.1"/>
    </source>
</evidence>
<dbReference type="AlphaFoldDB" id="A9U1U6"/>
<dbReference type="InterPro" id="IPR025757">
    <property type="entry name" value="MIP1_Leuzipper"/>
</dbReference>
<sequence>MHRRVEIVKPHIHELEPDVVHAEYIREAPQLRKSELFESLLASSHCPQDAKRHSWRFETNEDNLKDISRDCARTYVKGSMQKIMCKVPLVLLSPTTVTNVAQAHHYDIKVKPNEKLPDLNDRRSALEQEVASLKEKLTHEMKLREALKGCLRRSPGSLPQIPGYIPAEMRQLLFEVAVLEEEVVFLEEHAVHLRREIQEQIEPGLCRSFRLDGEEEIVSVSEEPTALEIEIPESEVSDPLWTVYTSQPTTPMVPMSPLSTPVTTPEWRPFASSSPPPMHGGSMTSPMSSASPLPLSIDSSPVHDEPERTPPQVLNRKRVARKGSSSSESLAVGKPSRKKPNHQKTQSLPSDVRKSHTKCLDTSLVKSSPVRKNTGGGDVFERLSAPKNGGKARLSATPSSPVASDKPTNAAVKKSTHVKQVKSRYLSHRSPPVTLLNEKVNYCTNRDLRRKGLHSRSPPLASPISESGEIPYYTRSSSNREVQIECSPSSTMSPVFEDKPIASIKRMVSSMDPAKASQLRFQYGNNSPFTPIVELGSKDRLVTPFKLSPTEDTENFKELSLSEEQQRTHDLVNCRSLSPIKLNKPSDQISTHSKGTVQHRLSNVNNFSENAKRYAKIKLSSTPSNQTCKVKPIQAQQPLPKGYDIAQSTPTVENMDSSKLRSGTEDVYDYDKLPVQDILFLSIGRLLTCQDDKVDISCAPISDASWLPEDLTKLFGTVCSRIRRHSSLPSTKMVAKPPVAALGSSQRIDSFRSCGSFDIRSVEGLQILQEYCSDDMNLVDCNDEYKGRRLNGELILGAYAVLGHRLAASFEFYASRCFVTCQDSVPRELHGLSDYIRKVEVGSFNLHGACDSTSYISASLIHYREIAVVLDHSAQEVYFHQLCTYSGERGSCKRHKLWHSTVENCAGKEGLPILQNPKGAHNFPYETVTLC</sequence>
<evidence type="ECO:0000256" key="2">
    <source>
        <dbReference type="SAM" id="MobiDB-lite"/>
    </source>
</evidence>
<gene>
    <name evidence="4" type="ORF">PHYPADRAFT_173209</name>
</gene>
<feature type="coiled-coil region" evidence="1">
    <location>
        <begin position="116"/>
        <end position="143"/>
    </location>
</feature>
<name>A9U1U6_PHYPA</name>
<dbReference type="HOGENOM" id="CLU_385157_0_0_1"/>
<feature type="domain" description="Ternary complex factor MIP1 leucine-zipper" evidence="3">
    <location>
        <begin position="120"/>
        <end position="200"/>
    </location>
</feature>
<accession>A9U1U6</accession>
<dbReference type="PANTHER" id="PTHR46248">
    <property type="entry name" value="EXPRESSED PROTEIN"/>
    <property type="match status" value="1"/>
</dbReference>
<feature type="region of interest" description="Disordered" evidence="2">
    <location>
        <begin position="450"/>
        <end position="472"/>
    </location>
</feature>
<dbReference type="Pfam" id="PF14389">
    <property type="entry name" value="Lzipper-MIP1"/>
    <property type="match status" value="1"/>
</dbReference>
<evidence type="ECO:0000259" key="3">
    <source>
        <dbReference type="Pfam" id="PF14389"/>
    </source>
</evidence>
<dbReference type="PANTHER" id="PTHR46248:SF4">
    <property type="entry name" value="OS01G0147800 PROTEIN"/>
    <property type="match status" value="1"/>
</dbReference>
<feature type="region of interest" description="Disordered" evidence="2">
    <location>
        <begin position="252"/>
        <end position="415"/>
    </location>
</feature>
<feature type="compositionally biased region" description="Low complexity" evidence="2">
    <location>
        <begin position="279"/>
        <end position="296"/>
    </location>
</feature>
<organism>
    <name type="scientific">Physcomitrium patens</name>
    <name type="common">Spreading-leaved earth moss</name>
    <name type="synonym">Physcomitrella patens</name>
    <dbReference type="NCBI Taxonomy" id="3218"/>
    <lineage>
        <taxon>Eukaryota</taxon>
        <taxon>Viridiplantae</taxon>
        <taxon>Streptophyta</taxon>
        <taxon>Embryophyta</taxon>
        <taxon>Bryophyta</taxon>
        <taxon>Bryophytina</taxon>
        <taxon>Bryopsida</taxon>
        <taxon>Funariidae</taxon>
        <taxon>Funariales</taxon>
        <taxon>Funariaceae</taxon>
        <taxon>Physcomitrium</taxon>
    </lineage>
</organism>
<protein>
    <submittedName>
        <fullName evidence="4">Predicted protein</fullName>
    </submittedName>
</protein>
<evidence type="ECO:0000256" key="1">
    <source>
        <dbReference type="SAM" id="Coils"/>
    </source>
</evidence>
<keyword evidence="1" id="KW-0175">Coiled coil</keyword>
<dbReference type="EMBL" id="DS545310">
    <property type="protein sequence ID" value="EDQ50348.1"/>
    <property type="molecule type" value="Genomic_DNA"/>
</dbReference>
<feature type="coiled-coil region" evidence="1">
    <location>
        <begin position="169"/>
        <end position="196"/>
    </location>
</feature>
<reference evidence="4" key="1">
    <citation type="journal article" date="2008" name="Science">
        <title>The Physcomitrella genome reveals evolutionary insights into the conquest of land by plants.</title>
        <authorList>
            <person name="Rensing S."/>
            <person name="Lang D."/>
            <person name="Zimmer A."/>
            <person name="Terry A."/>
            <person name="Salamov A."/>
            <person name="Shapiro H."/>
            <person name="Nishiyama T."/>
            <person name="Perroud P.-F."/>
            <person name="Lindquist E."/>
            <person name="Kamisugi Y."/>
            <person name="Tanahashi T."/>
            <person name="Sakakibara K."/>
            <person name="Fujita T."/>
            <person name="Oishi K."/>
            <person name="Shin-I T."/>
            <person name="Kuroki Y."/>
            <person name="Toyoda A."/>
            <person name="Suzuki Y."/>
            <person name="Hashimoto A."/>
            <person name="Yamaguchi K."/>
            <person name="Sugano A."/>
            <person name="Kohara Y."/>
            <person name="Fujiyama A."/>
            <person name="Anterola A."/>
            <person name="Aoki S."/>
            <person name="Ashton N."/>
            <person name="Barbazuk W.B."/>
            <person name="Barker E."/>
            <person name="Bennetzen J."/>
            <person name="Bezanilla M."/>
            <person name="Blankenship R."/>
            <person name="Cho S.H."/>
            <person name="Dutcher S."/>
            <person name="Estelle M."/>
            <person name="Fawcett J.A."/>
            <person name="Gundlach H."/>
            <person name="Hanada K."/>
            <person name="Heyl A."/>
            <person name="Hicks K.A."/>
            <person name="Hugh J."/>
            <person name="Lohr M."/>
            <person name="Mayer K."/>
            <person name="Melkozernov A."/>
            <person name="Murata T."/>
            <person name="Nelson D."/>
            <person name="Pils B."/>
            <person name="Prigge M."/>
            <person name="Reiss B."/>
            <person name="Renner T."/>
            <person name="Rombauts S."/>
            <person name="Rushton P."/>
            <person name="Sanderfoot A."/>
            <person name="Schween G."/>
            <person name="Shiu S.-H."/>
            <person name="Stueber K."/>
            <person name="Theodoulou F.L."/>
            <person name="Tu H."/>
            <person name="Van de Peer Y."/>
            <person name="Verrier P.J."/>
            <person name="Waters E."/>
            <person name="Wood A."/>
            <person name="Yang L."/>
            <person name="Cove D."/>
            <person name="Cuming A."/>
            <person name="Hasebe M."/>
            <person name="Lucas S."/>
            <person name="Mishler D.B."/>
            <person name="Reski R."/>
            <person name="Grigoriev I."/>
            <person name="Quatrano R.S."/>
            <person name="Boore J.L."/>
        </authorList>
    </citation>
    <scope>NUCLEOTIDE SEQUENCE [LARGE SCALE GENOMIC DNA]</scope>
</reference>
<proteinExistence type="predicted"/>